<evidence type="ECO:0000313" key="3">
    <source>
        <dbReference type="Proteomes" id="UP000049127"/>
    </source>
</evidence>
<dbReference type="NCBIfam" id="TIGR02855">
    <property type="entry name" value="spore_yabG"/>
    <property type="match status" value="1"/>
</dbReference>
<evidence type="ECO:0000256" key="1">
    <source>
        <dbReference type="SAM" id="MobiDB-lite"/>
    </source>
</evidence>
<sequence>MKIGDTVARKSYDKDIIFRIIGFEIDENNQKIAILKGVAYRIIADSDIDDLEKINFSDIKNELIDRNVENILYKSIKKTRERNKKLNRATQKNSNYQKQIQGQGQSQPQNSYGMPGKVLHIDGDPEYLKICLDVYTKLGIPAVGKAIPENLQYKEVRSLLEQHNPSILVITGHDAIVNSKGNLKDIKNYRNTANFIKTVKEARRYDPSLDSLVIFAGACQSNYEEIIKAGANFASSPSRVMIHALDPLLVVEKIACSRIDRVVPLEEILSHTVTGIKGVGGVETRGKFRLTMPLSIYNTY</sequence>
<organism evidence="2 3">
    <name type="scientific">Paraclostridium sordellii</name>
    <name type="common">Clostridium sordellii</name>
    <dbReference type="NCBI Taxonomy" id="1505"/>
    <lineage>
        <taxon>Bacteria</taxon>
        <taxon>Bacillati</taxon>
        <taxon>Bacillota</taxon>
        <taxon>Clostridia</taxon>
        <taxon>Peptostreptococcales</taxon>
        <taxon>Peptostreptococcaceae</taxon>
        <taxon>Paraclostridium</taxon>
    </lineage>
</organism>
<feature type="region of interest" description="Disordered" evidence="1">
    <location>
        <begin position="82"/>
        <end position="113"/>
    </location>
</feature>
<dbReference type="Proteomes" id="UP000049127">
    <property type="component" value="Unassembled WGS sequence"/>
</dbReference>
<name>A0A0C7INK4_PARSO</name>
<keyword evidence="2" id="KW-0645">Protease</keyword>
<reference evidence="2 3" key="1">
    <citation type="submission" date="2015-01" db="EMBL/GenBank/DDBJ databases">
        <authorList>
            <person name="Aslett A.Martin."/>
            <person name="De Silva Nishadi"/>
        </authorList>
    </citation>
    <scope>NUCLEOTIDE SEQUENCE [LARGE SCALE GENOMIC DNA]</scope>
    <source>
        <strain evidence="2 3">R28058</strain>
    </source>
</reference>
<dbReference type="GO" id="GO:0006508">
    <property type="term" value="P:proteolysis"/>
    <property type="evidence" value="ECO:0007669"/>
    <property type="project" value="UniProtKB-KW"/>
</dbReference>
<dbReference type="RefSeq" id="WP_055338154.1">
    <property type="nucleotide sequence ID" value="NZ_CDNF01000036.1"/>
</dbReference>
<evidence type="ECO:0000313" key="2">
    <source>
        <dbReference type="EMBL" id="CEQ05354.1"/>
    </source>
</evidence>
<keyword evidence="2" id="KW-0378">Hydrolase</keyword>
<dbReference type="AlphaFoldDB" id="A0A0C7INK4"/>
<dbReference type="OrthoDB" id="9785306at2"/>
<feature type="compositionally biased region" description="Low complexity" evidence="1">
    <location>
        <begin position="94"/>
        <end position="113"/>
    </location>
</feature>
<dbReference type="Pfam" id="PF05582">
    <property type="entry name" value="Peptidase_U57"/>
    <property type="match status" value="1"/>
</dbReference>
<accession>A0A0C7INK4</accession>
<dbReference type="PIRSF" id="PIRSF011575">
    <property type="entry name" value="YabG"/>
    <property type="match status" value="1"/>
</dbReference>
<gene>
    <name evidence="2" type="ORF">R28058_30571</name>
</gene>
<dbReference type="GO" id="GO:0008233">
    <property type="term" value="F:peptidase activity"/>
    <property type="evidence" value="ECO:0007669"/>
    <property type="project" value="UniProtKB-KW"/>
</dbReference>
<dbReference type="InterPro" id="IPR008764">
    <property type="entry name" value="Peptidase_U57"/>
</dbReference>
<protein>
    <submittedName>
        <fullName evidence="2">Sporulation-specific protease</fullName>
    </submittedName>
</protein>
<proteinExistence type="predicted"/>
<dbReference type="EMBL" id="CEKZ01000025">
    <property type="protein sequence ID" value="CEQ05354.1"/>
    <property type="molecule type" value="Genomic_DNA"/>
</dbReference>